<evidence type="ECO:0008006" key="2">
    <source>
        <dbReference type="Google" id="ProtNLM"/>
    </source>
</evidence>
<dbReference type="AlphaFoldDB" id="A0A0F9BAS2"/>
<evidence type="ECO:0000313" key="1">
    <source>
        <dbReference type="EMBL" id="KKL10917.1"/>
    </source>
</evidence>
<reference evidence="1" key="1">
    <citation type="journal article" date="2015" name="Nature">
        <title>Complex archaea that bridge the gap between prokaryotes and eukaryotes.</title>
        <authorList>
            <person name="Spang A."/>
            <person name="Saw J.H."/>
            <person name="Jorgensen S.L."/>
            <person name="Zaremba-Niedzwiedzka K."/>
            <person name="Martijn J."/>
            <person name="Lind A.E."/>
            <person name="van Eijk R."/>
            <person name="Schleper C."/>
            <person name="Guy L."/>
            <person name="Ettema T.J."/>
        </authorList>
    </citation>
    <scope>NUCLEOTIDE SEQUENCE</scope>
</reference>
<name>A0A0F9BAS2_9ZZZZ</name>
<dbReference type="SUPFAM" id="SSF56935">
    <property type="entry name" value="Porins"/>
    <property type="match status" value="1"/>
</dbReference>
<proteinExistence type="predicted"/>
<protein>
    <recommendedName>
        <fullName evidence="2">PorV/PorQ family protein</fullName>
    </recommendedName>
</protein>
<dbReference type="Gene3D" id="2.40.160.60">
    <property type="entry name" value="Outer membrane protein transport protein (OMPP1/FadL/TodX)"/>
    <property type="match status" value="1"/>
</dbReference>
<sequence>MINSPTYLYIKRHSALDKGKRWKLFLTAVIFTLILQLTAKAPLSANDYLHITDSGFTSLPTSVRAMGMGQAFVAIADDYGACYFNPAGLVQITQKELGTIYTDLYGLGLLKQSFLSFIEPTTGMGAGGISWSRLSADLEPEKWNYDLYSYSYAQFLFQDKLTTSRKTFSSWGINIKYLKETSPWGNASGYSLDVGFLTRGEKFSWGANIQDLISQISWTTGRKESIPINIKLGTVYRFTPHLLTALDIDASLQDLPKNIRLGSEWWVQRNIALRLGAVKTFQKNADLTFSAGLGLYFPFQNKKVISMIAFNYALSSQQNLGTTHYFSLSLGF</sequence>
<accession>A0A0F9BAS2</accession>
<gene>
    <name evidence="1" type="ORF">LCGC14_2551030</name>
</gene>
<organism evidence="1">
    <name type="scientific">marine sediment metagenome</name>
    <dbReference type="NCBI Taxonomy" id="412755"/>
    <lineage>
        <taxon>unclassified sequences</taxon>
        <taxon>metagenomes</taxon>
        <taxon>ecological metagenomes</taxon>
    </lineage>
</organism>
<comment type="caution">
    <text evidence="1">The sequence shown here is derived from an EMBL/GenBank/DDBJ whole genome shotgun (WGS) entry which is preliminary data.</text>
</comment>
<dbReference type="EMBL" id="LAZR01041867">
    <property type="protein sequence ID" value="KKL10917.1"/>
    <property type="molecule type" value="Genomic_DNA"/>
</dbReference>